<feature type="transmembrane region" description="Helical" evidence="1">
    <location>
        <begin position="133"/>
        <end position="152"/>
    </location>
</feature>
<comment type="caution">
    <text evidence="2">The sequence shown here is derived from an EMBL/GenBank/DDBJ whole genome shotgun (WGS) entry which is preliminary data.</text>
</comment>
<reference evidence="2 3" key="1">
    <citation type="submission" date="2019-06" db="EMBL/GenBank/DDBJ databases">
        <title>Draft genomes of female and male turbot (Scophthalmus maximus).</title>
        <authorList>
            <person name="Xu H."/>
            <person name="Xu X.-W."/>
            <person name="Shao C."/>
            <person name="Chen S."/>
        </authorList>
    </citation>
    <scope>NUCLEOTIDE SEQUENCE [LARGE SCALE GENOMIC DNA]</scope>
    <source>
        <strain evidence="2">Ysfricsl-2016a</strain>
        <tissue evidence="2">Blood</tissue>
    </source>
</reference>
<keyword evidence="1" id="KW-0812">Transmembrane</keyword>
<sequence>MKAGVAALRVQQTKAASRSSASVPTWQPSCVPAVSSLRGSSLHSPFSSEPGQTLFPPVPDPRVARVGAGVPLVLVTCLAPPPSAQTTNGRRGLGSGLSPKGNPIGADASVKDCEGTTYSCGIMMIINEMIMKLLFLFSFLAQNLNSFAVILTTGRAAV</sequence>
<keyword evidence="1" id="KW-0472">Membrane</keyword>
<organism evidence="2 3">
    <name type="scientific">Scophthalmus maximus</name>
    <name type="common">Turbot</name>
    <name type="synonym">Psetta maxima</name>
    <dbReference type="NCBI Taxonomy" id="52904"/>
    <lineage>
        <taxon>Eukaryota</taxon>
        <taxon>Metazoa</taxon>
        <taxon>Chordata</taxon>
        <taxon>Craniata</taxon>
        <taxon>Vertebrata</taxon>
        <taxon>Euteleostomi</taxon>
        <taxon>Actinopterygii</taxon>
        <taxon>Neopterygii</taxon>
        <taxon>Teleostei</taxon>
        <taxon>Neoteleostei</taxon>
        <taxon>Acanthomorphata</taxon>
        <taxon>Carangaria</taxon>
        <taxon>Pleuronectiformes</taxon>
        <taxon>Pleuronectoidei</taxon>
        <taxon>Scophthalmidae</taxon>
        <taxon>Scophthalmus</taxon>
    </lineage>
</organism>
<evidence type="ECO:0000256" key="1">
    <source>
        <dbReference type="SAM" id="Phobius"/>
    </source>
</evidence>
<dbReference type="AlphaFoldDB" id="A0A6A4RYH8"/>
<evidence type="ECO:0000313" key="2">
    <source>
        <dbReference type="EMBL" id="KAF0023474.1"/>
    </source>
</evidence>
<dbReference type="Proteomes" id="UP000438429">
    <property type="component" value="Unassembled WGS sequence"/>
</dbReference>
<evidence type="ECO:0000313" key="3">
    <source>
        <dbReference type="Proteomes" id="UP000438429"/>
    </source>
</evidence>
<gene>
    <name evidence="2" type="ORF">F2P81_024104</name>
</gene>
<keyword evidence="1" id="KW-1133">Transmembrane helix</keyword>
<protein>
    <submittedName>
        <fullName evidence="2">Uncharacterized protein</fullName>
    </submittedName>
</protein>
<accession>A0A6A4RYH8</accession>
<name>A0A6A4RYH8_SCOMX</name>
<dbReference type="EMBL" id="VEVO01000022">
    <property type="protein sequence ID" value="KAF0023474.1"/>
    <property type="molecule type" value="Genomic_DNA"/>
</dbReference>
<proteinExistence type="predicted"/>